<comment type="caution">
    <text evidence="1">The sequence shown here is derived from an EMBL/GenBank/DDBJ whole genome shotgun (WGS) entry which is preliminary data.</text>
</comment>
<protein>
    <submittedName>
        <fullName evidence="1">Uncharacterized protein</fullName>
    </submittedName>
</protein>
<keyword evidence="2" id="KW-1185">Reference proteome</keyword>
<accession>A0A8K0I993</accession>
<dbReference type="EMBL" id="CM017876">
    <property type="protein sequence ID" value="KAG1342261.1"/>
    <property type="molecule type" value="Genomic_DNA"/>
</dbReference>
<evidence type="ECO:0000313" key="1">
    <source>
        <dbReference type="EMBL" id="KAG1342261.1"/>
    </source>
</evidence>
<proteinExistence type="predicted"/>
<dbReference type="AlphaFoldDB" id="A0A8K0I993"/>
<gene>
    <name evidence="1" type="ORF">COCNU_05G004900</name>
</gene>
<evidence type="ECO:0000313" key="2">
    <source>
        <dbReference type="Proteomes" id="UP000797356"/>
    </source>
</evidence>
<sequence length="65" mass="7076">MDGWWEVRGGESSSLVWDDLSKPPVAILGPSSQSASDILSAAVLLKGTVRYVLQKYPKFIYAGSF</sequence>
<organism evidence="1 2">
    <name type="scientific">Cocos nucifera</name>
    <name type="common">Coconut palm</name>
    <dbReference type="NCBI Taxonomy" id="13894"/>
    <lineage>
        <taxon>Eukaryota</taxon>
        <taxon>Viridiplantae</taxon>
        <taxon>Streptophyta</taxon>
        <taxon>Embryophyta</taxon>
        <taxon>Tracheophyta</taxon>
        <taxon>Spermatophyta</taxon>
        <taxon>Magnoliopsida</taxon>
        <taxon>Liliopsida</taxon>
        <taxon>Arecaceae</taxon>
        <taxon>Arecoideae</taxon>
        <taxon>Cocoseae</taxon>
        <taxon>Attaleinae</taxon>
        <taxon>Cocos</taxon>
    </lineage>
</organism>
<dbReference type="Proteomes" id="UP000797356">
    <property type="component" value="Chromosome 5"/>
</dbReference>
<reference evidence="1" key="1">
    <citation type="journal article" date="2017" name="Gigascience">
        <title>The genome draft of coconut (Cocos nucifera).</title>
        <authorList>
            <person name="Xiao Y."/>
            <person name="Xu P."/>
            <person name="Fan H."/>
            <person name="Baudouin L."/>
            <person name="Xia W."/>
            <person name="Bocs S."/>
            <person name="Xu J."/>
            <person name="Li Q."/>
            <person name="Guo A."/>
            <person name="Zhou L."/>
            <person name="Li J."/>
            <person name="Wu Y."/>
            <person name="Ma Z."/>
            <person name="Armero A."/>
            <person name="Issali A.E."/>
            <person name="Liu N."/>
            <person name="Peng M."/>
            <person name="Yang Y."/>
        </authorList>
    </citation>
    <scope>NUCLEOTIDE SEQUENCE</scope>
    <source>
        <tissue evidence="1">Spear leaf of Hainan Tall coconut</tissue>
    </source>
</reference>
<name>A0A8K0I993_COCNU</name>
<reference evidence="1" key="2">
    <citation type="submission" date="2019-07" db="EMBL/GenBank/DDBJ databases">
        <authorList>
            <person name="Yang Y."/>
            <person name="Bocs S."/>
            <person name="Baudouin L."/>
        </authorList>
    </citation>
    <scope>NUCLEOTIDE SEQUENCE</scope>
    <source>
        <tissue evidence="1">Spear leaf of Hainan Tall coconut</tissue>
    </source>
</reference>